<dbReference type="InParanoid" id="G0MXC9"/>
<evidence type="ECO:0000313" key="1">
    <source>
        <dbReference type="EMBL" id="EGT46729.1"/>
    </source>
</evidence>
<protein>
    <submittedName>
        <fullName evidence="1">Uncharacterized protein</fullName>
    </submittedName>
</protein>
<dbReference type="eggNOG" id="ENOG502TJ5G">
    <property type="taxonomic scope" value="Eukaryota"/>
</dbReference>
<gene>
    <name evidence="1" type="ORF">CAEBREN_11600</name>
</gene>
<proteinExistence type="predicted"/>
<sequence>MTERASTSAKFVPVGNSEGIINKIKSDLKKQSNSLRKMHGYNSVEFITRAGSTIEEVLKFYSEGHILFVSTEGFKLKDLMQKLMEIVKPAFHLSELSIQFGETKKVFDNLARQFISNGAIKVISDKELEGVRYRAQTKGNDCMNNVNLRIKTAADLKLGGIRQLMDLENARLEVFKTDEGNEELNEEFLSRINQSKETILTLDTCRASLKIIRSHISFSHKMKRTQGPGQDGTAGQFIVALNEFQKKFRQFTLKFKTKDPTAKDMLKAFGKYQDDIKCLINYYKESAKIYKFGTQDLVRLCKQLSWSVDMNLEELTLLSMGMDRIEASTEELKLLSQNITRCQVVLQDNARFLSNWSTAEDVLGKVLGELII</sequence>
<dbReference type="Proteomes" id="UP000008068">
    <property type="component" value="Unassembled WGS sequence"/>
</dbReference>
<dbReference type="OMA" id="CANRKEM"/>
<dbReference type="HOGENOM" id="CLU_744393_0_0_1"/>
<accession>G0MXC9</accession>
<dbReference type="EMBL" id="GL379818">
    <property type="protein sequence ID" value="EGT46729.1"/>
    <property type="molecule type" value="Genomic_DNA"/>
</dbReference>
<name>G0MXC9_CAEBE</name>
<organism evidence="2">
    <name type="scientific">Caenorhabditis brenneri</name>
    <name type="common">Nematode worm</name>
    <dbReference type="NCBI Taxonomy" id="135651"/>
    <lineage>
        <taxon>Eukaryota</taxon>
        <taxon>Metazoa</taxon>
        <taxon>Ecdysozoa</taxon>
        <taxon>Nematoda</taxon>
        <taxon>Chromadorea</taxon>
        <taxon>Rhabditida</taxon>
        <taxon>Rhabditina</taxon>
        <taxon>Rhabditomorpha</taxon>
        <taxon>Rhabditoidea</taxon>
        <taxon>Rhabditidae</taxon>
        <taxon>Peloderinae</taxon>
        <taxon>Caenorhabditis</taxon>
    </lineage>
</organism>
<reference evidence="2" key="1">
    <citation type="submission" date="2011-07" db="EMBL/GenBank/DDBJ databases">
        <authorList>
            <consortium name="Caenorhabditis brenneri Sequencing and Analysis Consortium"/>
            <person name="Wilson R.K."/>
        </authorList>
    </citation>
    <scope>NUCLEOTIDE SEQUENCE [LARGE SCALE GENOMIC DNA]</scope>
    <source>
        <strain evidence="2">PB2801</strain>
    </source>
</reference>
<evidence type="ECO:0000313" key="2">
    <source>
        <dbReference type="Proteomes" id="UP000008068"/>
    </source>
</evidence>
<dbReference type="AlphaFoldDB" id="G0MXC9"/>
<keyword evidence="2" id="KW-1185">Reference proteome</keyword>